<dbReference type="InterPro" id="IPR030678">
    <property type="entry name" value="Peptide/Ni-bd"/>
</dbReference>
<dbReference type="AlphaFoldDB" id="A0A0G0WME9"/>
<proteinExistence type="inferred from homology"/>
<dbReference type="Proteomes" id="UP000034753">
    <property type="component" value="Unassembled WGS sequence"/>
</dbReference>
<feature type="domain" description="Solute-binding protein family 5" evidence="5">
    <location>
        <begin position="85"/>
        <end position="370"/>
    </location>
</feature>
<evidence type="ECO:0000256" key="1">
    <source>
        <dbReference type="ARBA" id="ARBA00005695"/>
    </source>
</evidence>
<feature type="compositionally biased region" description="Basic and acidic residues" evidence="4">
    <location>
        <begin position="394"/>
        <end position="412"/>
    </location>
</feature>
<dbReference type="GO" id="GO:0015833">
    <property type="term" value="P:peptide transport"/>
    <property type="evidence" value="ECO:0007669"/>
    <property type="project" value="TreeGrafter"/>
</dbReference>
<dbReference type="InterPro" id="IPR000914">
    <property type="entry name" value="SBP_5_dom"/>
</dbReference>
<evidence type="ECO:0000259" key="5">
    <source>
        <dbReference type="Pfam" id="PF00496"/>
    </source>
</evidence>
<dbReference type="Gene3D" id="3.10.105.10">
    <property type="entry name" value="Dipeptide-binding Protein, Domain 3"/>
    <property type="match status" value="1"/>
</dbReference>
<evidence type="ECO:0000313" key="7">
    <source>
        <dbReference type="Proteomes" id="UP000034753"/>
    </source>
</evidence>
<dbReference type="Pfam" id="PF00496">
    <property type="entry name" value="SBP_bac_5"/>
    <property type="match status" value="1"/>
</dbReference>
<dbReference type="CDD" id="cd00995">
    <property type="entry name" value="PBP2_NikA_DppA_OppA_like"/>
    <property type="match status" value="1"/>
</dbReference>
<dbReference type="EMBL" id="LCBN01000011">
    <property type="protein sequence ID" value="KKS13970.1"/>
    <property type="molecule type" value="Genomic_DNA"/>
</dbReference>
<organism evidence="6 7">
    <name type="scientific">Candidatus Daviesbacteria bacterium GW2011_GWB1_41_5</name>
    <dbReference type="NCBI Taxonomy" id="1618429"/>
    <lineage>
        <taxon>Bacteria</taxon>
        <taxon>Candidatus Daviesiibacteriota</taxon>
    </lineage>
</organism>
<dbReference type="Gene3D" id="3.90.76.10">
    <property type="entry name" value="Dipeptide-binding Protein, Domain 1"/>
    <property type="match status" value="1"/>
</dbReference>
<evidence type="ECO:0000256" key="3">
    <source>
        <dbReference type="ARBA" id="ARBA00022729"/>
    </source>
</evidence>
<evidence type="ECO:0000313" key="6">
    <source>
        <dbReference type="EMBL" id="KKS13970.1"/>
    </source>
</evidence>
<comment type="similarity">
    <text evidence="1">Belongs to the bacterial solute-binding protein 5 family.</text>
</comment>
<dbReference type="SUPFAM" id="SSF53850">
    <property type="entry name" value="Periplasmic binding protein-like II"/>
    <property type="match status" value="1"/>
</dbReference>
<dbReference type="PIRSF" id="PIRSF002741">
    <property type="entry name" value="MppA"/>
    <property type="match status" value="1"/>
</dbReference>
<dbReference type="GO" id="GO:0042597">
    <property type="term" value="C:periplasmic space"/>
    <property type="evidence" value="ECO:0007669"/>
    <property type="project" value="UniProtKB-ARBA"/>
</dbReference>
<dbReference type="GO" id="GO:1904680">
    <property type="term" value="F:peptide transmembrane transporter activity"/>
    <property type="evidence" value="ECO:0007669"/>
    <property type="project" value="TreeGrafter"/>
</dbReference>
<dbReference type="PANTHER" id="PTHR30290">
    <property type="entry name" value="PERIPLASMIC BINDING COMPONENT OF ABC TRANSPORTER"/>
    <property type="match status" value="1"/>
</dbReference>
<evidence type="ECO:0000256" key="2">
    <source>
        <dbReference type="ARBA" id="ARBA00022448"/>
    </source>
</evidence>
<feature type="region of interest" description="Disordered" evidence="4">
    <location>
        <begin position="385"/>
        <end position="412"/>
    </location>
</feature>
<accession>A0A0G0WME9</accession>
<dbReference type="PANTHER" id="PTHR30290:SF9">
    <property type="entry name" value="OLIGOPEPTIDE-BINDING PROTEIN APPA"/>
    <property type="match status" value="1"/>
</dbReference>
<evidence type="ECO:0000256" key="4">
    <source>
        <dbReference type="SAM" id="MobiDB-lite"/>
    </source>
</evidence>
<reference evidence="6 7" key="1">
    <citation type="journal article" date="2015" name="Nature">
        <title>rRNA introns, odd ribosomes, and small enigmatic genomes across a large radiation of phyla.</title>
        <authorList>
            <person name="Brown C.T."/>
            <person name="Hug L.A."/>
            <person name="Thomas B.C."/>
            <person name="Sharon I."/>
            <person name="Castelle C.J."/>
            <person name="Singh A."/>
            <person name="Wilkins M.J."/>
            <person name="Williams K.H."/>
            <person name="Banfield J.F."/>
        </authorList>
    </citation>
    <scope>NUCLEOTIDE SEQUENCE [LARGE SCALE GENOMIC DNA]</scope>
</reference>
<name>A0A0G0WME9_9BACT</name>
<keyword evidence="3" id="KW-0732">Signal</keyword>
<gene>
    <name evidence="6" type="ORF">UU67_C0011G0009</name>
</gene>
<sequence length="462" mass="51797">MKELQFYALIISRLAQKYLLKQKLLTLTILGLLALILIAKQANFIIIRPAVSEGIIGIYTNQNLPSPVTNLLSEGLITLDQTGKPLPNLVSGWQVNNDATIYTLKLKDNLTWNDGTPVRSSEIIFHIPNVKTEHPDDRTIVFKLDDSFSPFPSLLTQPIFKGDTRIGVGKYNIFQAEQSRNILSKITLTPRDNAGRNLPTISIRFYPDEKAAKTAFSLGEIDSLIGIPEDKSQKNVSQKKLTTKDKLTAIFYNTKDKILSDKNLRKALSFETPSIPSEEKAKGPIHLSSWAFNPDLREYLDSPPLAKNYLEKANLGDNSTITLTTTPQLAELGEKIISAWKNLGIDAVLRVESGVPQNFQALLFTATIPADPDQYSLWHSTQNSTNISQYSSPRADKDLEDGRKTSDPEKRKEKYTDFQRVILEDAPATFLYFPGTNVIYRTRVEKDLDQALKLQFPASEPS</sequence>
<protein>
    <submittedName>
        <fullName evidence="6">Extracellular solute-binding protein family 5</fullName>
    </submittedName>
</protein>
<dbReference type="InterPro" id="IPR039424">
    <property type="entry name" value="SBP_5"/>
</dbReference>
<keyword evidence="2" id="KW-0813">Transport</keyword>
<dbReference type="Gene3D" id="3.40.190.10">
    <property type="entry name" value="Periplasmic binding protein-like II"/>
    <property type="match status" value="1"/>
</dbReference>
<dbReference type="GO" id="GO:0043190">
    <property type="term" value="C:ATP-binding cassette (ABC) transporter complex"/>
    <property type="evidence" value="ECO:0007669"/>
    <property type="project" value="InterPro"/>
</dbReference>
<comment type="caution">
    <text evidence="6">The sequence shown here is derived from an EMBL/GenBank/DDBJ whole genome shotgun (WGS) entry which is preliminary data.</text>
</comment>